<dbReference type="Gene3D" id="1.10.2080.10">
    <property type="entry name" value="Insect odorant-binding protein A10/Ejaculatory bulb-specific protein 3"/>
    <property type="match status" value="1"/>
</dbReference>
<dbReference type="Proteomes" id="UP000079169">
    <property type="component" value="Unplaced"/>
</dbReference>
<dbReference type="PANTHER" id="PTHR11257">
    <property type="entry name" value="CHEMOSENSORY PROTEIN-RELATED"/>
    <property type="match status" value="1"/>
</dbReference>
<proteinExistence type="predicted"/>
<dbReference type="SUPFAM" id="SSF100910">
    <property type="entry name" value="Chemosensory protein Csp2"/>
    <property type="match status" value="1"/>
</dbReference>
<dbReference type="InterPro" id="IPR036682">
    <property type="entry name" value="OS_D_A10/PebIII_sf"/>
</dbReference>
<sequence length="163" mass="17168">YIFLLSAETIPDALAGGCSKCTEKQKAATEKVINHVMSKRKSDWERLSKKYDPNGFYETKYKALLEKAKHPAAPAVATVTKEGDAKKDLKESKEPVKVASPAPLAKPTNDKPAKSADPKAAVRAPGPALPAPGPALPKEDALLQAALGKKAAPAVPAVPAPIR</sequence>
<accession>A0A1S4EQ87</accession>
<dbReference type="GeneID" id="103521595"/>
<evidence type="ECO:0000313" key="3">
    <source>
        <dbReference type="RefSeq" id="XP_017304343.2"/>
    </source>
</evidence>
<feature type="region of interest" description="Disordered" evidence="1">
    <location>
        <begin position="72"/>
        <end position="137"/>
    </location>
</feature>
<name>A0A1S4EQ87_DIACI</name>
<protein>
    <submittedName>
        <fullName evidence="3">Predicted GPI-anchored protein 58</fullName>
    </submittedName>
</protein>
<feature type="compositionally biased region" description="Basic and acidic residues" evidence="1">
    <location>
        <begin position="108"/>
        <end position="117"/>
    </location>
</feature>
<feature type="non-terminal residue" evidence="3">
    <location>
        <position position="1"/>
    </location>
</feature>
<dbReference type="PANTHER" id="PTHR11257:SF13">
    <property type="entry name" value="GEO07322P1"/>
    <property type="match status" value="1"/>
</dbReference>
<organism evidence="2 3">
    <name type="scientific">Diaphorina citri</name>
    <name type="common">Asian citrus psyllid</name>
    <dbReference type="NCBI Taxonomy" id="121845"/>
    <lineage>
        <taxon>Eukaryota</taxon>
        <taxon>Metazoa</taxon>
        <taxon>Ecdysozoa</taxon>
        <taxon>Arthropoda</taxon>
        <taxon>Hexapoda</taxon>
        <taxon>Insecta</taxon>
        <taxon>Pterygota</taxon>
        <taxon>Neoptera</taxon>
        <taxon>Paraneoptera</taxon>
        <taxon>Hemiptera</taxon>
        <taxon>Sternorrhyncha</taxon>
        <taxon>Psylloidea</taxon>
        <taxon>Psyllidae</taxon>
        <taxon>Diaphorininae</taxon>
        <taxon>Diaphorina</taxon>
    </lineage>
</organism>
<evidence type="ECO:0000256" key="1">
    <source>
        <dbReference type="SAM" id="MobiDB-lite"/>
    </source>
</evidence>
<dbReference type="Pfam" id="PF03392">
    <property type="entry name" value="OS-D"/>
    <property type="match status" value="1"/>
</dbReference>
<dbReference type="InterPro" id="IPR005055">
    <property type="entry name" value="A10/PebIII"/>
</dbReference>
<dbReference type="PaxDb" id="121845-A0A1S4EQ87"/>
<keyword evidence="2" id="KW-1185">Reference proteome</keyword>
<dbReference type="RefSeq" id="XP_017304343.2">
    <property type="nucleotide sequence ID" value="XM_017448854.2"/>
</dbReference>
<dbReference type="AlphaFoldDB" id="A0A1S4EQ87"/>
<feature type="compositionally biased region" description="Basic and acidic residues" evidence="1">
    <location>
        <begin position="81"/>
        <end position="96"/>
    </location>
</feature>
<gene>
    <name evidence="3" type="primary">LOC103521595</name>
</gene>
<dbReference type="KEGG" id="dci:103521595"/>
<evidence type="ECO:0000313" key="2">
    <source>
        <dbReference type="Proteomes" id="UP000079169"/>
    </source>
</evidence>
<reference evidence="3" key="1">
    <citation type="submission" date="2025-08" db="UniProtKB">
        <authorList>
            <consortium name="RefSeq"/>
        </authorList>
    </citation>
    <scope>IDENTIFICATION</scope>
</reference>